<evidence type="ECO:0000313" key="1">
    <source>
        <dbReference type="EMBL" id="MCY0967308.1"/>
    </source>
</evidence>
<dbReference type="SUPFAM" id="SSF51197">
    <property type="entry name" value="Clavaminate synthase-like"/>
    <property type="match status" value="1"/>
</dbReference>
<reference evidence="1" key="1">
    <citation type="submission" date="2022-11" db="EMBL/GenBank/DDBJ databases">
        <title>Parathalassolutuus dongxingensis gen. nov., sp. nov., a novel member of family Oceanospirillaceae isolated from a coastal shrimp pond in Guangxi, China.</title>
        <authorList>
            <person name="Chen H."/>
        </authorList>
    </citation>
    <scope>NUCLEOTIDE SEQUENCE</scope>
    <source>
        <strain evidence="1">G-43</strain>
    </source>
</reference>
<dbReference type="GO" id="GO:0016706">
    <property type="term" value="F:2-oxoglutarate-dependent dioxygenase activity"/>
    <property type="evidence" value="ECO:0007669"/>
    <property type="project" value="UniProtKB-ARBA"/>
</dbReference>
<organism evidence="1 2">
    <name type="scientific">Parathalassolituus penaei</name>
    <dbReference type="NCBI Taxonomy" id="2997323"/>
    <lineage>
        <taxon>Bacteria</taxon>
        <taxon>Pseudomonadati</taxon>
        <taxon>Pseudomonadota</taxon>
        <taxon>Gammaproteobacteria</taxon>
        <taxon>Oceanospirillales</taxon>
        <taxon>Oceanospirillaceae</taxon>
        <taxon>Parathalassolituus</taxon>
    </lineage>
</organism>
<gene>
    <name evidence="1" type="ORF">OUO13_19180</name>
</gene>
<dbReference type="Gene3D" id="2.60.120.620">
    <property type="entry name" value="q2cbj1_9rhob like domain"/>
    <property type="match status" value="1"/>
</dbReference>
<keyword evidence="2" id="KW-1185">Reference proteome</keyword>
<sequence length="296" mass="34156">MWQIFSGRKSFADPVVGNYRLNRLGLHLGRIWLADRMLAGRRRLLGLNLSSAHLQTLKKDGIVVIHNFLPDDIYQQLKQQSLALMEQVDNEYPVLNHGDRGFGPKRQFKGGFDRFDGGSLNRFYDMPEQGIFAHWLNEPRLRSLVSLGAGNRFDNRFRLYRLRHGDEGDNPDNQRLAHKDTFHSSIKMWFSLSDVTLDDGPFCYAAGTHRMTRQRRQWEYQRSLHAARNNLGGAFRISEEDIRELFGAELKPYPVPENTLVLADVRGFHCRGNAVAGRERLSIYGSYRPTPFKPLP</sequence>
<dbReference type="Proteomes" id="UP001150830">
    <property type="component" value="Unassembled WGS sequence"/>
</dbReference>
<proteinExistence type="predicted"/>
<protein>
    <submittedName>
        <fullName evidence="1">Phytanoyl-CoA dioxygenase family protein</fullName>
    </submittedName>
</protein>
<name>A0A9X3EGT3_9GAMM</name>
<comment type="caution">
    <text evidence="1">The sequence shown here is derived from an EMBL/GenBank/DDBJ whole genome shotgun (WGS) entry which is preliminary data.</text>
</comment>
<dbReference type="EMBL" id="JAPNOA010000059">
    <property type="protein sequence ID" value="MCY0967308.1"/>
    <property type="molecule type" value="Genomic_DNA"/>
</dbReference>
<dbReference type="InterPro" id="IPR008775">
    <property type="entry name" value="Phytyl_CoA_dOase-like"/>
</dbReference>
<keyword evidence="1" id="KW-0560">Oxidoreductase</keyword>
<keyword evidence="1" id="KW-0223">Dioxygenase</keyword>
<evidence type="ECO:0000313" key="2">
    <source>
        <dbReference type="Proteomes" id="UP001150830"/>
    </source>
</evidence>
<dbReference type="Pfam" id="PF05721">
    <property type="entry name" value="PhyH"/>
    <property type="match status" value="1"/>
</dbReference>
<dbReference type="RefSeq" id="WP_283175510.1">
    <property type="nucleotide sequence ID" value="NZ_JAPNOA010000059.1"/>
</dbReference>
<accession>A0A9X3EGT3</accession>
<dbReference type="AlphaFoldDB" id="A0A9X3EGT3"/>